<feature type="compositionally biased region" description="Basic and acidic residues" evidence="5">
    <location>
        <begin position="373"/>
        <end position="382"/>
    </location>
</feature>
<feature type="compositionally biased region" description="Polar residues" evidence="5">
    <location>
        <begin position="347"/>
        <end position="363"/>
    </location>
</feature>
<dbReference type="STRING" id="857342.A0A2T3B231"/>
<dbReference type="Pfam" id="PF10644">
    <property type="entry name" value="Misat_Tub_SegII"/>
    <property type="match status" value="1"/>
</dbReference>
<dbReference type="CDD" id="cd06060">
    <property type="entry name" value="misato"/>
    <property type="match status" value="1"/>
</dbReference>
<feature type="region of interest" description="Disordered" evidence="5">
    <location>
        <begin position="347"/>
        <end position="382"/>
    </location>
</feature>
<proteinExistence type="inferred from homology"/>
<feature type="domain" description="Misato Segment II tubulin-like" evidence="6">
    <location>
        <begin position="2"/>
        <end position="121"/>
    </location>
</feature>
<dbReference type="InterPro" id="IPR019605">
    <property type="entry name" value="Misato_II_tubulin-like"/>
</dbReference>
<comment type="subcellular location">
    <subcellularLocation>
        <location evidence="2">Mitochondrion</location>
    </subcellularLocation>
</comment>
<comment type="function">
    <text evidence="1">Involved in the partitioning of the mitochondrial organelle and mitochondrial DNA (mtDNA) inheritance.</text>
</comment>
<organism evidence="8 9">
    <name type="scientific">Amorphotheca resinae ATCC 22711</name>
    <dbReference type="NCBI Taxonomy" id="857342"/>
    <lineage>
        <taxon>Eukaryota</taxon>
        <taxon>Fungi</taxon>
        <taxon>Dikarya</taxon>
        <taxon>Ascomycota</taxon>
        <taxon>Pezizomycotina</taxon>
        <taxon>Leotiomycetes</taxon>
        <taxon>Helotiales</taxon>
        <taxon>Amorphothecaceae</taxon>
        <taxon>Amorphotheca</taxon>
    </lineage>
</organism>
<dbReference type="FunCoup" id="A0A2T3B231">
    <property type="interactions" value="68"/>
</dbReference>
<evidence type="ECO:0000256" key="5">
    <source>
        <dbReference type="SAM" id="MobiDB-lite"/>
    </source>
</evidence>
<evidence type="ECO:0000313" key="9">
    <source>
        <dbReference type="Proteomes" id="UP000241818"/>
    </source>
</evidence>
<dbReference type="OrthoDB" id="271881at2759"/>
<dbReference type="InParanoid" id="A0A2T3B231"/>
<evidence type="ECO:0000313" key="8">
    <source>
        <dbReference type="EMBL" id="PSS18607.1"/>
    </source>
</evidence>
<evidence type="ECO:0000256" key="1">
    <source>
        <dbReference type="ARBA" id="ARBA00003757"/>
    </source>
</evidence>
<dbReference type="GO" id="GO:0005739">
    <property type="term" value="C:mitochondrion"/>
    <property type="evidence" value="ECO:0007669"/>
    <property type="project" value="UniProtKB-SubCell"/>
</dbReference>
<dbReference type="PANTHER" id="PTHR13391:SF0">
    <property type="entry name" value="PROTEIN MISATO HOMOLOG 1"/>
    <property type="match status" value="1"/>
</dbReference>
<evidence type="ECO:0000256" key="3">
    <source>
        <dbReference type="ARBA" id="ARBA00008507"/>
    </source>
</evidence>
<gene>
    <name evidence="8" type="ORF">M430DRAFT_42263</name>
</gene>
<dbReference type="InterPro" id="IPR049942">
    <property type="entry name" value="DML1/Misato"/>
</dbReference>
<feature type="domain" description="DML1/Misato tubulin" evidence="7">
    <location>
        <begin position="125"/>
        <end position="310"/>
    </location>
</feature>
<comment type="similarity">
    <text evidence="3">Belongs to the misato family.</text>
</comment>
<evidence type="ECO:0000259" key="6">
    <source>
        <dbReference type="Pfam" id="PF10644"/>
    </source>
</evidence>
<keyword evidence="4" id="KW-0496">Mitochondrion</keyword>
<dbReference type="Proteomes" id="UP000241818">
    <property type="component" value="Unassembled WGS sequence"/>
</dbReference>
<dbReference type="InterPro" id="IPR029209">
    <property type="entry name" value="DML1/Misato_tubulin"/>
</dbReference>
<dbReference type="Pfam" id="PF14881">
    <property type="entry name" value="Tubulin_3"/>
    <property type="match status" value="1"/>
</dbReference>
<evidence type="ECO:0000259" key="7">
    <source>
        <dbReference type="Pfam" id="PF14881"/>
    </source>
</evidence>
<name>A0A2T3B231_AMORE</name>
<keyword evidence="9" id="KW-1185">Reference proteome</keyword>
<dbReference type="PANTHER" id="PTHR13391">
    <property type="entry name" value="MITOCHONDRIAL DISTRIBUTION REGULATOR MISATO"/>
    <property type="match status" value="1"/>
</dbReference>
<dbReference type="Gene3D" id="3.40.50.1440">
    <property type="entry name" value="Tubulin/FtsZ, GTPase domain"/>
    <property type="match status" value="1"/>
</dbReference>
<accession>A0A2T3B231</accession>
<sequence length="540" mass="60848">MHEIITLQLGQRSNYLATHFWNTQESYFTYSPDEESLVDHDIHFRPGIGADGSETFTPRTLIYDLKGGFGSLRKINALYEIDEPVVPEGLWQAYVKYQNGPTVVQRQAAIEQNAYQKSLEEGLAPPELTTESVRYWSDFNRVYFHPKSIIQLNEYELNSSLMPFENWDAGEDLFSSLDKEHDLLDRDLRPFAEEADQMQGIQLLAGIDDAWGGFAARYMDRLRDEYGKTAVWVWGLEDDVKTAPREKRFLRLSNTARSFSEIATQASLFIPMTMPSATLPSYVALDPRSQWHVSGLLSTALESMTLPSRLKRQNTALQTLDQLANALNINGKQTTAKLRMSIDQKSAINGHQQSGGSEVLSQSRDMRLPSQERYSDEENAADKEDLTMFDMDFFPTEGPDQSRGRRRGITKIHVFGQAENYRVDGDLEDEVANGEDEGHERARRRAAGLPITHTSRIPLPFPLLDSFPRIFSQPSPSSSSVSVNTSLSTDTTVSLRVKNLQHIVSRAIGIAEREALSNSLGEIAEAYEEGWDSGSDEDDD</sequence>
<dbReference type="EMBL" id="KZ679011">
    <property type="protein sequence ID" value="PSS18607.1"/>
    <property type="molecule type" value="Genomic_DNA"/>
</dbReference>
<dbReference type="GO" id="GO:0007005">
    <property type="term" value="P:mitochondrion organization"/>
    <property type="evidence" value="ECO:0007669"/>
    <property type="project" value="InterPro"/>
</dbReference>
<dbReference type="SUPFAM" id="SSF52490">
    <property type="entry name" value="Tubulin nucleotide-binding domain-like"/>
    <property type="match status" value="1"/>
</dbReference>
<reference evidence="8 9" key="1">
    <citation type="journal article" date="2018" name="New Phytol.">
        <title>Comparative genomics and transcriptomics depict ericoid mycorrhizal fungi as versatile saprotrophs and plant mutualists.</title>
        <authorList>
            <person name="Martino E."/>
            <person name="Morin E."/>
            <person name="Grelet G.A."/>
            <person name="Kuo A."/>
            <person name="Kohler A."/>
            <person name="Daghino S."/>
            <person name="Barry K.W."/>
            <person name="Cichocki N."/>
            <person name="Clum A."/>
            <person name="Dockter R.B."/>
            <person name="Hainaut M."/>
            <person name="Kuo R.C."/>
            <person name="LaButti K."/>
            <person name="Lindahl B.D."/>
            <person name="Lindquist E.A."/>
            <person name="Lipzen A."/>
            <person name="Khouja H.R."/>
            <person name="Magnuson J."/>
            <person name="Murat C."/>
            <person name="Ohm R.A."/>
            <person name="Singer S.W."/>
            <person name="Spatafora J.W."/>
            <person name="Wang M."/>
            <person name="Veneault-Fourrey C."/>
            <person name="Henrissat B."/>
            <person name="Grigoriev I.V."/>
            <person name="Martin F.M."/>
            <person name="Perotto S."/>
        </authorList>
    </citation>
    <scope>NUCLEOTIDE SEQUENCE [LARGE SCALE GENOMIC DNA]</scope>
    <source>
        <strain evidence="8 9">ATCC 22711</strain>
    </source>
</reference>
<evidence type="ECO:0000256" key="4">
    <source>
        <dbReference type="ARBA" id="ARBA00023128"/>
    </source>
</evidence>
<evidence type="ECO:0000256" key="2">
    <source>
        <dbReference type="ARBA" id="ARBA00004173"/>
    </source>
</evidence>
<dbReference type="GeneID" id="36575624"/>
<dbReference type="InterPro" id="IPR036525">
    <property type="entry name" value="Tubulin/FtsZ_GTPase_sf"/>
</dbReference>
<protein>
    <recommendedName>
        <fullName evidence="10">Tubulin nucleotide-binding domain-like protein</fullName>
    </recommendedName>
</protein>
<dbReference type="AlphaFoldDB" id="A0A2T3B231"/>
<evidence type="ECO:0008006" key="10">
    <source>
        <dbReference type="Google" id="ProtNLM"/>
    </source>
</evidence>
<dbReference type="RefSeq" id="XP_024720959.1">
    <property type="nucleotide sequence ID" value="XM_024867543.1"/>
</dbReference>